<dbReference type="AlphaFoldDB" id="A0A6M3KEP2"/>
<organism evidence="1">
    <name type="scientific">viral metagenome</name>
    <dbReference type="NCBI Taxonomy" id="1070528"/>
    <lineage>
        <taxon>unclassified sequences</taxon>
        <taxon>metagenomes</taxon>
        <taxon>organismal metagenomes</taxon>
    </lineage>
</organism>
<name>A0A6M3KEP2_9ZZZZ</name>
<reference evidence="1" key="1">
    <citation type="submission" date="2020-03" db="EMBL/GenBank/DDBJ databases">
        <title>The deep terrestrial virosphere.</title>
        <authorList>
            <person name="Holmfeldt K."/>
            <person name="Nilsson E."/>
            <person name="Simone D."/>
            <person name="Lopez-Fernandez M."/>
            <person name="Wu X."/>
            <person name="de Brujin I."/>
            <person name="Lundin D."/>
            <person name="Andersson A."/>
            <person name="Bertilsson S."/>
            <person name="Dopson M."/>
        </authorList>
    </citation>
    <scope>NUCLEOTIDE SEQUENCE</scope>
    <source>
        <strain evidence="1">MM415A00740</strain>
    </source>
</reference>
<accession>A0A6M3KEP2</accession>
<dbReference type="Pfam" id="PF13148">
    <property type="entry name" value="DUF3987"/>
    <property type="match status" value="1"/>
</dbReference>
<dbReference type="InterPro" id="IPR025048">
    <property type="entry name" value="DUF3987"/>
</dbReference>
<evidence type="ECO:0000313" key="1">
    <source>
        <dbReference type="EMBL" id="QJA80359.1"/>
    </source>
</evidence>
<proteinExistence type="predicted"/>
<dbReference type="EMBL" id="MT142418">
    <property type="protein sequence ID" value="QJA80359.1"/>
    <property type="molecule type" value="Genomic_DNA"/>
</dbReference>
<sequence>MQQLKRKLPDWIEAFMLLTENTEPPVLFRKWTAISAIASALQRKVRVDWGTSLTFYPNLYIVLVGPSATGKGTAMSPALDIINELGTIRMSAQATSLQALIRRLKETNLTDHDLVTGETAYHSSLTIFSKEFTVFLGYHNKELMAALCDWYDCDRKWTYETISRKKEEIVGVWVNLIAGTTPDLIQSSLPIESIGGGLTSRIIFVFEEDRAKLVPLPTKTVEEAELIKLLAHDLEKISMLSGSFKWTENFASGWVDWCKYAADNPPFYDNRFDGYLGRRRPHVMKLAMVVSASHGNHDLVLTEDDLNEAIKLLYEVEVKMPLVFRGVGRSDVSSALNKAITFLENSATMEIPFYQFARYFSNDMDKVQMDRVIHTLESMKYIQMLKRPGMDEVILRLDREKDCLKNKQSIPLPSP</sequence>
<protein>
    <submittedName>
        <fullName evidence="1">Putative primase</fullName>
    </submittedName>
</protein>
<gene>
    <name evidence="1" type="ORF">MM415A00740_0016</name>
</gene>